<sequence>MAMKDLVPEAMRPAAKRLRRKLVARVEGIRTPAGPATSGPALTDVAIADEHVLTFLISSKAPVAQLSAQVEAAAGTTSSELQELLRYDQDGRSFVLAKLSQDSRLVPGTKIRVMTDQGEVSLSSMKVRQTRDKSYPLIDRLVVRKGNGALLIEEGKQRKLQAPLLGSLTWTDEPSALVISTDLVLSAASLRARDEDGESVAIPTAGPGLVVTADLLARLCPTGHVGPVLMDIEVTTEGAHGGISHPDPWLRVPRNYQTFLPHTVVDSEHTLLVRPYWTLSGNLSLKVRNR</sequence>
<evidence type="ECO:0000313" key="2">
    <source>
        <dbReference type="Proteomes" id="UP000188235"/>
    </source>
</evidence>
<dbReference type="STRING" id="399497.BW733_06280"/>
<organism evidence="1 2">
    <name type="scientific">Tessaracoccus flavescens</name>
    <dbReference type="NCBI Taxonomy" id="399497"/>
    <lineage>
        <taxon>Bacteria</taxon>
        <taxon>Bacillati</taxon>
        <taxon>Actinomycetota</taxon>
        <taxon>Actinomycetes</taxon>
        <taxon>Propionibacteriales</taxon>
        <taxon>Propionibacteriaceae</taxon>
        <taxon>Tessaracoccus</taxon>
    </lineage>
</organism>
<name>A0A1Q2CWK7_9ACTN</name>
<dbReference type="AlphaFoldDB" id="A0A1Q2CWK7"/>
<dbReference type="OrthoDB" id="7391570at2"/>
<evidence type="ECO:0000313" key="1">
    <source>
        <dbReference type="EMBL" id="AQP50496.1"/>
    </source>
</evidence>
<gene>
    <name evidence="1" type="ORF">BW733_06280</name>
</gene>
<dbReference type="Proteomes" id="UP000188235">
    <property type="component" value="Chromosome"/>
</dbReference>
<proteinExistence type="predicted"/>
<keyword evidence="2" id="KW-1185">Reference proteome</keyword>
<protein>
    <submittedName>
        <fullName evidence="1">Uncharacterized protein</fullName>
    </submittedName>
</protein>
<reference evidence="1 2" key="1">
    <citation type="journal article" date="2008" name="Int. J. Syst. Evol. Microbiol.">
        <title>Tessaracoccus flavescens sp. nov., isolated from marine sediment.</title>
        <authorList>
            <person name="Lee D.W."/>
            <person name="Lee S.D."/>
        </authorList>
    </citation>
    <scope>NUCLEOTIDE SEQUENCE [LARGE SCALE GENOMIC DNA]</scope>
    <source>
        <strain evidence="1 2">SST-39T</strain>
    </source>
</reference>
<dbReference type="KEGG" id="tfa:BW733_06280"/>
<accession>A0A1Q2CWK7</accession>
<dbReference type="RefSeq" id="WP_077348901.1">
    <property type="nucleotide sequence ID" value="NZ_CP019607.1"/>
</dbReference>
<dbReference type="EMBL" id="CP019607">
    <property type="protein sequence ID" value="AQP50496.1"/>
    <property type="molecule type" value="Genomic_DNA"/>
</dbReference>